<proteinExistence type="predicted"/>
<evidence type="ECO:0000313" key="2">
    <source>
        <dbReference type="Proteomes" id="UP001163324"/>
    </source>
</evidence>
<dbReference type="Proteomes" id="UP001163324">
    <property type="component" value="Chromosome 4"/>
</dbReference>
<dbReference type="EMBL" id="CM047943">
    <property type="protein sequence ID" value="KAI9900974.1"/>
    <property type="molecule type" value="Genomic_DNA"/>
</dbReference>
<name>A0ACC0V3K1_9HYPO</name>
<protein>
    <submittedName>
        <fullName evidence="1">Uncharacterized protein</fullName>
    </submittedName>
</protein>
<reference evidence="1" key="1">
    <citation type="submission" date="2022-10" db="EMBL/GenBank/DDBJ databases">
        <title>Complete Genome of Trichothecium roseum strain YXFP-22015, a Plant Pathogen Isolated from Citrus.</title>
        <authorList>
            <person name="Wang Y."/>
            <person name="Zhu L."/>
        </authorList>
    </citation>
    <scope>NUCLEOTIDE SEQUENCE</scope>
    <source>
        <strain evidence="1">YXFP-22015</strain>
    </source>
</reference>
<keyword evidence="2" id="KW-1185">Reference proteome</keyword>
<gene>
    <name evidence="1" type="ORF">N3K66_005236</name>
</gene>
<comment type="caution">
    <text evidence="1">The sequence shown here is derived from an EMBL/GenBank/DDBJ whole genome shotgun (WGS) entry which is preliminary data.</text>
</comment>
<accession>A0ACC0V3K1</accession>
<sequence>MYVADIHIVEGNYGLVIAGFAFTISAVVAVILRLVTRGFLVSNIGIDDGFILVAALGTVGFLVAIFEQIRYGLGSYVDYSVLPNFLQSLLATVVAYSITHLSFKFSILFQCKRIFTERRAQRLFLGLIIWLSVYGAFCLVSSLITCWPIAKYWDDTIPGGCIDRSMLHYAFAAINIMNDIMLLLVPLPFLRQLQIPRRSKFVLMAVFACGGFACVVAIIRLHALWVNNSAPIDEQPLKGVDIAIWSGLEINIAIICACVPALKPLFVKFFPRLITSFSDSAKRSREGKNRSMSGSIPLKSFDEQYKFRTFVARDCHGRSQGQTEQEFETRPSSSTTFEEEDCEKGEIRSNRSSYMRDTNFIP</sequence>
<evidence type="ECO:0000313" key="1">
    <source>
        <dbReference type="EMBL" id="KAI9900974.1"/>
    </source>
</evidence>
<organism evidence="1 2">
    <name type="scientific">Trichothecium roseum</name>
    <dbReference type="NCBI Taxonomy" id="47278"/>
    <lineage>
        <taxon>Eukaryota</taxon>
        <taxon>Fungi</taxon>
        <taxon>Dikarya</taxon>
        <taxon>Ascomycota</taxon>
        <taxon>Pezizomycotina</taxon>
        <taxon>Sordariomycetes</taxon>
        <taxon>Hypocreomycetidae</taxon>
        <taxon>Hypocreales</taxon>
        <taxon>Hypocreales incertae sedis</taxon>
        <taxon>Trichothecium</taxon>
    </lineage>
</organism>